<feature type="region of interest" description="Disordered" evidence="3">
    <location>
        <begin position="159"/>
        <end position="277"/>
    </location>
</feature>
<dbReference type="FunFam" id="1.25.40.420:FF:000001">
    <property type="entry name" value="Kelch-like family member 12"/>
    <property type="match status" value="1"/>
</dbReference>
<evidence type="ECO:0000259" key="4">
    <source>
        <dbReference type="PROSITE" id="PS50097"/>
    </source>
</evidence>
<dbReference type="PANTHER" id="PTHR45632">
    <property type="entry name" value="LD33804P"/>
    <property type="match status" value="1"/>
</dbReference>
<feature type="region of interest" description="Disordered" evidence="3">
    <location>
        <begin position="373"/>
        <end position="431"/>
    </location>
</feature>
<dbReference type="SMART" id="SM00225">
    <property type="entry name" value="BTB"/>
    <property type="match status" value="1"/>
</dbReference>
<dbReference type="PROSITE" id="PS50097">
    <property type="entry name" value="BTB"/>
    <property type="match status" value="1"/>
</dbReference>
<reference evidence="5" key="1">
    <citation type="journal article" date="2018" name="Biosci. Biotechnol. Biochem.">
        <title>Polysaccharide hydrolase of the hadal zone amphipods Hirondellea gigas.</title>
        <authorList>
            <person name="Kobayashi H."/>
            <person name="Nagahama T."/>
            <person name="Arai W."/>
            <person name="Sasagawa Y."/>
            <person name="Umeda M."/>
            <person name="Hayashi T."/>
            <person name="Nikaido I."/>
            <person name="Watanabe H."/>
            <person name="Oguri K."/>
            <person name="Kitazato H."/>
            <person name="Fujioka K."/>
            <person name="Kido Y."/>
            <person name="Takami H."/>
        </authorList>
    </citation>
    <scope>NUCLEOTIDE SEQUENCE</scope>
    <source>
        <tissue evidence="5">Whole body</tissue>
    </source>
</reference>
<sequence length="1012" mass="106034">MRDDNESSSNTGVGFFSNNAAPANESNANSDNPTNNLSQNHNTGSPDNSNAPQSSVGFASNSNGIQNNNNGASNNMNAVALPNSNNTPNNSNAVSNVNCNDGRRNNNTIPSNDSNNSSQKQASSSLHPYSASGDECGVGHSSSSSVALASATAVSVAAASSAPVPTSDTTSPILQRSATESSLSSSGVGTSSTLSASSSVSSGGFSVPPASGITTTTNTSFVPPGASSATSINHATSGSSSGGSSATFVVTKAGSNSSSGTGSIGSINIGRSNSISISNTTPTTATNIIRSNSVINNISVVNPSSSSVVNPSSSSSSNVYSHNTNNGISTFNNTNPNVNLNSNASAISITNPLPIPNQNLSNINTNQNPNVSTPPAEVFHSSKHSGLNTNHNQNPIASTPPEDLFRSSSKHANSVNTNQNPIASTPPDEVFRSSKHASLSLERMRGFYNTGQLCDVILVAGGGSRHFPAHRLVLSAASDYFAAMFTSGLSEASQEHVNLPHVDAESMQTLLHYCYTGELEVRESSVELLLSTAHQLLMNEVVTVCCNFLASQLHPTNCIGIQLFADSQGCNSLLQAAQQYTAQHFAEVCSQQEFVQLPLNEVVQLLCSDDLNITSEKTIVQAVMSWLEHDLPGRRLHCATVLGLVRLPLLQPQYISDTVENSELFRDDIRCQQLIMEALKHHLNVPMCPLFAGDDVVARARPRKSTVGTLYLVGGMDASKAPVEVLQYNYRNNSWKVQAQFPSSHTTTSSTVGAGGGGSRRLQCGGGVVAGKLHVVGGRDGLKTLNTVESWDHTTGHWSHLPNMATHRHGLGVGVVGGVVYSVGGHDGWSYLNTVERWDPGARVWTYVAPMSTPRSSLGVAVLNGKLYAVGGRDGSSCLRSVECYDPHTNRWTPCAPMQRRRGGVGVGVLHGYLYAVGGHDAPASSPTVNRLDCLERYDPGTDSWSLVSPGLGVGCDSAAVCQLGDLLVCVGGYTGTCYLQQVQAYNPLDATWTQLAPLPTGRAGACTVVIR</sequence>
<dbReference type="GO" id="GO:0003779">
    <property type="term" value="F:actin binding"/>
    <property type="evidence" value="ECO:0007669"/>
    <property type="project" value="UniProtKB-KW"/>
</dbReference>
<feature type="compositionally biased region" description="Polar residues" evidence="3">
    <location>
        <begin position="406"/>
        <end position="423"/>
    </location>
</feature>
<dbReference type="AlphaFoldDB" id="A0A2P2HW93"/>
<name>A0A2P2HW93_9CRUS</name>
<dbReference type="Gene3D" id="1.25.40.420">
    <property type="match status" value="1"/>
</dbReference>
<feature type="compositionally biased region" description="Polar residues" evidence="3">
    <location>
        <begin position="384"/>
        <end position="397"/>
    </location>
</feature>
<dbReference type="PANTHER" id="PTHR45632:SF17">
    <property type="entry name" value="KELCH-LIKE PROTEIN 31"/>
    <property type="match status" value="1"/>
</dbReference>
<dbReference type="Gene3D" id="3.30.710.10">
    <property type="entry name" value="Potassium Channel Kv1.1, Chain A"/>
    <property type="match status" value="1"/>
</dbReference>
<keyword evidence="2" id="KW-0677">Repeat</keyword>
<dbReference type="EMBL" id="IACF01000089">
    <property type="protein sequence ID" value="LAB65900.1"/>
    <property type="molecule type" value="mRNA"/>
</dbReference>
<evidence type="ECO:0000256" key="3">
    <source>
        <dbReference type="SAM" id="MobiDB-lite"/>
    </source>
</evidence>
<dbReference type="InterPro" id="IPR011333">
    <property type="entry name" value="SKP1/BTB/POZ_sf"/>
</dbReference>
<dbReference type="Pfam" id="PF01344">
    <property type="entry name" value="Kelch_1"/>
    <property type="match status" value="5"/>
</dbReference>
<evidence type="ECO:0000313" key="5">
    <source>
        <dbReference type="EMBL" id="LAB65900.1"/>
    </source>
</evidence>
<accession>A0A2P2HW93</accession>
<evidence type="ECO:0000256" key="2">
    <source>
        <dbReference type="ARBA" id="ARBA00022737"/>
    </source>
</evidence>
<dbReference type="Pfam" id="PF07707">
    <property type="entry name" value="BACK"/>
    <property type="match status" value="1"/>
</dbReference>
<dbReference type="InterPro" id="IPR000210">
    <property type="entry name" value="BTB/POZ_dom"/>
</dbReference>
<dbReference type="SUPFAM" id="SSF54695">
    <property type="entry name" value="POZ domain"/>
    <property type="match status" value="1"/>
</dbReference>
<feature type="domain" description="BTB" evidence="4">
    <location>
        <begin position="454"/>
        <end position="523"/>
    </location>
</feature>
<feature type="compositionally biased region" description="Low complexity" evidence="3">
    <location>
        <begin position="159"/>
        <end position="212"/>
    </location>
</feature>
<dbReference type="Pfam" id="PF00651">
    <property type="entry name" value="BTB"/>
    <property type="match status" value="1"/>
</dbReference>
<dbReference type="SMART" id="SM00875">
    <property type="entry name" value="BACK"/>
    <property type="match status" value="1"/>
</dbReference>
<keyword evidence="1" id="KW-0880">Kelch repeat</keyword>
<dbReference type="SMART" id="SM00612">
    <property type="entry name" value="Kelch"/>
    <property type="match status" value="6"/>
</dbReference>
<feature type="compositionally biased region" description="Low complexity" evidence="3">
    <location>
        <begin position="17"/>
        <end position="32"/>
    </location>
</feature>
<dbReference type="InterPro" id="IPR015915">
    <property type="entry name" value="Kelch-typ_b-propeller"/>
</dbReference>
<feature type="compositionally biased region" description="Polar residues" evidence="3">
    <location>
        <begin position="33"/>
        <end position="58"/>
    </location>
</feature>
<organism evidence="5">
    <name type="scientific">Hirondellea gigas</name>
    <dbReference type="NCBI Taxonomy" id="1518452"/>
    <lineage>
        <taxon>Eukaryota</taxon>
        <taxon>Metazoa</taxon>
        <taxon>Ecdysozoa</taxon>
        <taxon>Arthropoda</taxon>
        <taxon>Crustacea</taxon>
        <taxon>Multicrustacea</taxon>
        <taxon>Malacostraca</taxon>
        <taxon>Eumalacostraca</taxon>
        <taxon>Peracarida</taxon>
        <taxon>Amphipoda</taxon>
        <taxon>Amphilochidea</taxon>
        <taxon>Lysianassida</taxon>
        <taxon>Lysianassidira</taxon>
        <taxon>Lysianassoidea</taxon>
        <taxon>Lysianassidae</taxon>
        <taxon>Hirondellea</taxon>
    </lineage>
</organism>
<dbReference type="SUPFAM" id="SSF117281">
    <property type="entry name" value="Kelch motif"/>
    <property type="match status" value="2"/>
</dbReference>
<dbReference type="InterPro" id="IPR011705">
    <property type="entry name" value="BACK"/>
</dbReference>
<protein>
    <submittedName>
        <fullName evidence="5">Kelch-like protein 5</fullName>
    </submittedName>
</protein>
<dbReference type="GO" id="GO:0005737">
    <property type="term" value="C:cytoplasm"/>
    <property type="evidence" value="ECO:0007669"/>
    <property type="project" value="UniProtKB-ARBA"/>
</dbReference>
<dbReference type="InterPro" id="IPR006652">
    <property type="entry name" value="Kelch_1"/>
</dbReference>
<proteinExistence type="evidence at transcript level"/>
<evidence type="ECO:0000256" key="1">
    <source>
        <dbReference type="ARBA" id="ARBA00022441"/>
    </source>
</evidence>
<feature type="compositionally biased region" description="Low complexity" evidence="3">
    <location>
        <begin position="253"/>
        <end position="277"/>
    </location>
</feature>
<feature type="compositionally biased region" description="Polar residues" evidence="3">
    <location>
        <begin position="213"/>
        <end position="236"/>
    </location>
</feature>
<feature type="region of interest" description="Disordered" evidence="3">
    <location>
        <begin position="1"/>
        <end position="142"/>
    </location>
</feature>
<feature type="compositionally biased region" description="Low complexity" evidence="3">
    <location>
        <begin position="59"/>
        <end position="125"/>
    </location>
</feature>
<dbReference type="Gene3D" id="2.120.10.80">
    <property type="entry name" value="Kelch-type beta propeller"/>
    <property type="match status" value="2"/>
</dbReference>